<evidence type="ECO:0000313" key="4">
    <source>
        <dbReference type="EMBL" id="CUP85991.1"/>
    </source>
</evidence>
<evidence type="ECO:0000313" key="13">
    <source>
        <dbReference type="Proteomes" id="UP000095409"/>
    </source>
</evidence>
<dbReference type="Proteomes" id="UP000293506">
    <property type="component" value="Unassembled WGS sequence"/>
</dbReference>
<evidence type="ECO:0000313" key="22">
    <source>
        <dbReference type="Proteomes" id="UP000293506"/>
    </source>
</evidence>
<evidence type="ECO:0000313" key="11">
    <source>
        <dbReference type="EMBL" id="RHL44209.1"/>
    </source>
</evidence>
<reference evidence="12 22" key="3">
    <citation type="journal article" date="2019" name="Science, e1252229">
        <title>Invertible promoters mediate bacterial phase variation, antibiotic resistance, and host adaptation in the gut.</title>
        <authorList>
            <person name="Jiang X."/>
            <person name="Hall A.B."/>
            <person name="Arthur T.D."/>
            <person name="Plichta D.R."/>
            <person name="Covington C.T."/>
            <person name="Poyet M."/>
            <person name="Crothers J."/>
            <person name="Moses P.L."/>
            <person name="Tolonen A.C."/>
            <person name="Vlamakis H."/>
            <person name="Alm E.J."/>
            <person name="Xavier R.J."/>
        </authorList>
    </citation>
    <scope>NUCLEOTIDE SEQUENCE [LARGE SCALE GENOMIC DNA]</scope>
    <source>
        <strain evidence="22">af_0058</strain>
        <strain evidence="12">Af_0058</strain>
    </source>
</reference>
<proteinExistence type="inferred from homology"/>
<dbReference type="Gene3D" id="3.40.50.450">
    <property type="match status" value="1"/>
</dbReference>
<evidence type="ECO:0000256" key="1">
    <source>
        <dbReference type="ARBA" id="ARBA00006525"/>
    </source>
</evidence>
<evidence type="ECO:0000313" key="14">
    <source>
        <dbReference type="Proteomes" id="UP000095413"/>
    </source>
</evidence>
<evidence type="ECO:0000313" key="18">
    <source>
        <dbReference type="Proteomes" id="UP000284267"/>
    </source>
</evidence>
<reference evidence="13 14" key="1">
    <citation type="submission" date="2015-09" db="EMBL/GenBank/DDBJ databases">
        <authorList>
            <consortium name="Pathogen Informatics"/>
        </authorList>
    </citation>
    <scope>NUCLEOTIDE SEQUENCE [LARGE SCALE GENOMIC DNA]</scope>
    <source>
        <strain evidence="3 13">2789STDY5608837</strain>
        <strain evidence="4 14">2789STDY5834921</strain>
    </source>
</reference>
<dbReference type="Proteomes" id="UP000285839">
    <property type="component" value="Unassembled WGS sequence"/>
</dbReference>
<evidence type="ECO:0000313" key="9">
    <source>
        <dbReference type="EMBL" id="RHG15021.1"/>
    </source>
</evidence>
<evidence type="ECO:0000313" key="7">
    <source>
        <dbReference type="EMBL" id="RGV60789.1"/>
    </source>
</evidence>
<evidence type="ECO:0000313" key="19">
    <source>
        <dbReference type="Proteomes" id="UP000284644"/>
    </source>
</evidence>
<dbReference type="Gene3D" id="1.10.10.10">
    <property type="entry name" value="Winged helix-like DNA-binding domain superfamily/Winged helix DNA-binding domain"/>
    <property type="match status" value="1"/>
</dbReference>
<organism evidence="3 13">
    <name type="scientific">Blautia obeum</name>
    <dbReference type="NCBI Taxonomy" id="40520"/>
    <lineage>
        <taxon>Bacteria</taxon>
        <taxon>Bacillati</taxon>
        <taxon>Bacillota</taxon>
        <taxon>Clostridia</taxon>
        <taxon>Lachnospirales</taxon>
        <taxon>Lachnospiraceae</taxon>
        <taxon>Blautia</taxon>
    </lineage>
</organism>
<dbReference type="EMBL" id="QRUH01000014">
    <property type="protein sequence ID" value="RGR46323.1"/>
    <property type="molecule type" value="Genomic_DNA"/>
</dbReference>
<dbReference type="EMBL" id="QROE01000001">
    <property type="protein sequence ID" value="RHK97768.1"/>
    <property type="molecule type" value="Genomic_DNA"/>
</dbReference>
<dbReference type="Proteomes" id="UP000284644">
    <property type="component" value="Unassembled WGS sequence"/>
</dbReference>
<dbReference type="Proteomes" id="UP000284267">
    <property type="component" value="Unassembled WGS sequence"/>
</dbReference>
<dbReference type="Pfam" id="PF02481">
    <property type="entry name" value="DNA_processg_A"/>
    <property type="match status" value="1"/>
</dbReference>
<dbReference type="EMBL" id="CZBA01000019">
    <property type="protein sequence ID" value="CUP85991.1"/>
    <property type="molecule type" value="Genomic_DNA"/>
</dbReference>
<evidence type="ECO:0000313" key="10">
    <source>
        <dbReference type="EMBL" id="RHK97768.1"/>
    </source>
</evidence>
<dbReference type="EMBL" id="QRZI01000015">
    <property type="protein sequence ID" value="RGV60789.1"/>
    <property type="molecule type" value="Genomic_DNA"/>
</dbReference>
<name>A0A174H8V3_9FIRM</name>
<dbReference type="NCBIfam" id="TIGR00732">
    <property type="entry name" value="dprA"/>
    <property type="match status" value="1"/>
</dbReference>
<comment type="similarity">
    <text evidence="1">Belongs to the DprA/Smf family.</text>
</comment>
<dbReference type="EMBL" id="CYZD01000019">
    <property type="protein sequence ID" value="CUO69449.1"/>
    <property type="molecule type" value="Genomic_DNA"/>
</dbReference>
<evidence type="ECO:0000313" key="3">
    <source>
        <dbReference type="EMBL" id="CUO69449.1"/>
    </source>
</evidence>
<protein>
    <submittedName>
        <fullName evidence="3 5">DNA-protecting protein DprA</fullName>
    </submittedName>
</protein>
<dbReference type="Proteomes" id="UP000095409">
    <property type="component" value="Unassembled WGS sequence"/>
</dbReference>
<dbReference type="PANTHER" id="PTHR43022">
    <property type="entry name" value="PROTEIN SMF"/>
    <property type="match status" value="1"/>
</dbReference>
<evidence type="ECO:0000259" key="2">
    <source>
        <dbReference type="Pfam" id="PF02481"/>
    </source>
</evidence>
<dbReference type="AlphaFoldDB" id="A0A174H8V3"/>
<dbReference type="RefSeq" id="WP_005427272.1">
    <property type="nucleotide sequence ID" value="NZ_CABJDZ010000001.1"/>
</dbReference>
<dbReference type="Proteomes" id="UP000285897">
    <property type="component" value="Unassembled WGS sequence"/>
</dbReference>
<dbReference type="OrthoDB" id="9785707at2"/>
<gene>
    <name evidence="3" type="primary">smf</name>
    <name evidence="5" type="synonym">dprA</name>
    <name evidence="11" type="ORF">DW021_14420</name>
    <name evidence="10" type="ORF">DW040_00175</name>
    <name evidence="9" type="ORF">DW272_14905</name>
    <name evidence="8" type="ORF">DW767_17110</name>
    <name evidence="7" type="ORF">DWW07_16160</name>
    <name evidence="6" type="ORF">DWY46_15305</name>
    <name evidence="5" type="ORF">DXB38_11975</name>
    <name evidence="12" type="ORF">EAI82_03760</name>
    <name evidence="3" type="ORF">ERS852394_02782</name>
    <name evidence="4" type="ORF">ERS852533_02812</name>
</gene>
<evidence type="ECO:0000313" key="21">
    <source>
        <dbReference type="Proteomes" id="UP000285897"/>
    </source>
</evidence>
<evidence type="ECO:0000313" key="17">
    <source>
        <dbReference type="Proteomes" id="UP000284220"/>
    </source>
</evidence>
<evidence type="ECO:0000313" key="8">
    <source>
        <dbReference type="EMBL" id="RHE09624.1"/>
    </source>
</evidence>
<dbReference type="EMBL" id="QRHZ01000010">
    <property type="protein sequence ID" value="RHG15021.1"/>
    <property type="molecule type" value="Genomic_DNA"/>
</dbReference>
<dbReference type="Proteomes" id="UP000265828">
    <property type="component" value="Unassembled WGS sequence"/>
</dbReference>
<dbReference type="InterPro" id="IPR036388">
    <property type="entry name" value="WH-like_DNA-bd_sf"/>
</dbReference>
<dbReference type="GO" id="GO:0009294">
    <property type="term" value="P:DNA-mediated transformation"/>
    <property type="evidence" value="ECO:0007669"/>
    <property type="project" value="InterPro"/>
</dbReference>
<dbReference type="EMBL" id="QROS01000013">
    <property type="protein sequence ID" value="RHL44209.1"/>
    <property type="molecule type" value="Genomic_DNA"/>
</dbReference>
<reference evidence="15 16" key="2">
    <citation type="submission" date="2018-08" db="EMBL/GenBank/DDBJ databases">
        <title>A genome reference for cultivated species of the human gut microbiota.</title>
        <authorList>
            <person name="Zou Y."/>
            <person name="Xue W."/>
            <person name="Luo G."/>
        </authorList>
    </citation>
    <scope>NUCLEOTIDE SEQUENCE [LARGE SCALE GENOMIC DNA]</scope>
    <source>
        <strain evidence="7 16">AF14-23</strain>
        <strain evidence="6 20">AF25-21</strain>
        <strain evidence="11 21">AF37-6AC</strain>
        <strain evidence="10 18">AF39-4</strain>
        <strain evidence="9 17">AM22-9LB</strain>
        <strain evidence="8 19">AM29-25AC</strain>
        <strain evidence="5 15">OM03-6</strain>
    </source>
</reference>
<evidence type="ECO:0000313" key="5">
    <source>
        <dbReference type="EMBL" id="RGN86636.1"/>
    </source>
</evidence>
<accession>A0A174H8V3</accession>
<dbReference type="Proteomes" id="UP000284220">
    <property type="component" value="Unassembled WGS sequence"/>
</dbReference>
<dbReference type="GeneID" id="79804694"/>
<dbReference type="EMBL" id="QSUZ01000017">
    <property type="protein sequence ID" value="RGN86636.1"/>
    <property type="molecule type" value="Genomic_DNA"/>
</dbReference>
<evidence type="ECO:0000313" key="16">
    <source>
        <dbReference type="Proteomes" id="UP000265828"/>
    </source>
</evidence>
<dbReference type="Proteomes" id="UP000261105">
    <property type="component" value="Unassembled WGS sequence"/>
</dbReference>
<dbReference type="EMBL" id="QSJW01000014">
    <property type="protein sequence ID" value="RHE09624.1"/>
    <property type="molecule type" value="Genomic_DNA"/>
</dbReference>
<dbReference type="Proteomes" id="UP000095413">
    <property type="component" value="Unassembled WGS sequence"/>
</dbReference>
<dbReference type="EMBL" id="RCXQ01000002">
    <property type="protein sequence ID" value="RYT68323.1"/>
    <property type="molecule type" value="Genomic_DNA"/>
</dbReference>
<evidence type="ECO:0000313" key="6">
    <source>
        <dbReference type="EMBL" id="RGR46323.1"/>
    </source>
</evidence>
<dbReference type="InterPro" id="IPR057666">
    <property type="entry name" value="DrpA_SLOG"/>
</dbReference>
<dbReference type="SUPFAM" id="SSF102405">
    <property type="entry name" value="MCP/YpsA-like"/>
    <property type="match status" value="1"/>
</dbReference>
<evidence type="ECO:0000313" key="20">
    <source>
        <dbReference type="Proteomes" id="UP000285839"/>
    </source>
</evidence>
<dbReference type="PANTHER" id="PTHR43022:SF1">
    <property type="entry name" value="PROTEIN SMF"/>
    <property type="match status" value="1"/>
</dbReference>
<dbReference type="InterPro" id="IPR003488">
    <property type="entry name" value="DprA"/>
</dbReference>
<sequence length="302" mass="33326">MEGTLNIRKSDTEMFVREISKESPEYPQKLLHYEGMPEILYVRGTLPDPRRPAVAIVGARAASPYGRMQAFRYARRLSEEGVQILSGMAYGIDTEAHRGALEGEGGTWAVLGNGVDICYPSGNRALYQRILREKCGILSEQPTGTRARNYFFPARNRIISGLADLVVIVEAREKSGSLITAQWALDQGKSVFAIPGPVTEELSMGCNKLIYDGAGIAYTPEILLRELGIDCEKIVKVKTKNELGLATDLKLVYSCLDLQPKSVEFLIQKTGLSPEKVGGLLLELKISGLAREIGRHYYVKTT</sequence>
<evidence type="ECO:0000313" key="12">
    <source>
        <dbReference type="EMBL" id="RYT68323.1"/>
    </source>
</evidence>
<evidence type="ECO:0000313" key="15">
    <source>
        <dbReference type="Proteomes" id="UP000261105"/>
    </source>
</evidence>
<feature type="domain" description="Smf/DprA SLOG" evidence="2">
    <location>
        <begin position="20"/>
        <end position="226"/>
    </location>
</feature>